<reference evidence="2 3" key="1">
    <citation type="submission" date="2020-12" db="EMBL/GenBank/DDBJ databases">
        <title>YIM B01967 draft genome.</title>
        <authorList>
            <person name="Yan X."/>
        </authorList>
    </citation>
    <scope>NUCLEOTIDE SEQUENCE [LARGE SCALE GENOMIC DNA]</scope>
    <source>
        <strain evidence="2 3">YIM B01967</strain>
    </source>
</reference>
<keyword evidence="1" id="KW-0812">Transmembrane</keyword>
<keyword evidence="3" id="KW-1185">Reference proteome</keyword>
<evidence type="ECO:0000256" key="1">
    <source>
        <dbReference type="SAM" id="Phobius"/>
    </source>
</evidence>
<gene>
    <name evidence="2" type="ORF">JFL43_00645</name>
</gene>
<proteinExistence type="predicted"/>
<dbReference type="EMBL" id="JAEOAH010000001">
    <property type="protein sequence ID" value="MBK3493400.1"/>
    <property type="molecule type" value="Genomic_DNA"/>
</dbReference>
<organism evidence="2 3">
    <name type="scientific">Viridibacillus soli</name>
    <dbReference type="NCBI Taxonomy" id="2798301"/>
    <lineage>
        <taxon>Bacteria</taxon>
        <taxon>Bacillati</taxon>
        <taxon>Bacillota</taxon>
        <taxon>Bacilli</taxon>
        <taxon>Bacillales</taxon>
        <taxon>Caryophanaceae</taxon>
        <taxon>Viridibacillus</taxon>
    </lineage>
</organism>
<keyword evidence="1" id="KW-0472">Membrane</keyword>
<accession>A0ABS1H1V7</accession>
<dbReference type="RefSeq" id="WP_200747518.1">
    <property type="nucleotide sequence ID" value="NZ_JAEOAH010000001.1"/>
</dbReference>
<feature type="transmembrane region" description="Helical" evidence="1">
    <location>
        <begin position="21"/>
        <end position="43"/>
    </location>
</feature>
<dbReference type="Proteomes" id="UP000618943">
    <property type="component" value="Unassembled WGS sequence"/>
</dbReference>
<protein>
    <submittedName>
        <fullName evidence="2">Uncharacterized protein</fullName>
    </submittedName>
</protein>
<sequence>MEMQENIFTIGEIHFAKVMNAILKVFGLLWGGSCEKSVIYLYFQPNLNLLFYLFRNVFLEKDEFLLSIYL</sequence>
<comment type="caution">
    <text evidence="2">The sequence shown here is derived from an EMBL/GenBank/DDBJ whole genome shotgun (WGS) entry which is preliminary data.</text>
</comment>
<evidence type="ECO:0000313" key="3">
    <source>
        <dbReference type="Proteomes" id="UP000618943"/>
    </source>
</evidence>
<keyword evidence="1" id="KW-1133">Transmembrane helix</keyword>
<evidence type="ECO:0000313" key="2">
    <source>
        <dbReference type="EMBL" id="MBK3493400.1"/>
    </source>
</evidence>
<name>A0ABS1H1V7_9BACL</name>